<keyword evidence="1" id="KW-1133">Transmembrane helix</keyword>
<name>A0A8G1EE04_9RHOB</name>
<protein>
    <submittedName>
        <fullName evidence="2">Uncharacterized protein</fullName>
    </submittedName>
</protein>
<gene>
    <name evidence="2" type="ORF">JO391_00130</name>
</gene>
<proteinExistence type="predicted"/>
<feature type="transmembrane region" description="Helical" evidence="1">
    <location>
        <begin position="83"/>
        <end position="106"/>
    </location>
</feature>
<reference evidence="2" key="1">
    <citation type="submission" date="2021-02" db="EMBL/GenBank/DDBJ databases">
        <title>Rhodobacter shimadae sp. nov., an aerobic anoxygenic phototrophic bacterium isolated from a hot spring.</title>
        <authorList>
            <person name="Muramatsu S."/>
            <person name="Haruta S."/>
            <person name="Hirose S."/>
            <person name="Hanada S."/>
        </authorList>
    </citation>
    <scope>NUCLEOTIDE SEQUENCE</scope>
    <source>
        <strain evidence="2">N10</strain>
    </source>
</reference>
<dbReference type="EMBL" id="CP069370">
    <property type="protein sequence ID" value="QYZ69989.1"/>
    <property type="molecule type" value="Genomic_DNA"/>
</dbReference>
<keyword evidence="1" id="KW-0812">Transmembrane</keyword>
<accession>A0A8G1EE04</accession>
<evidence type="ECO:0000313" key="3">
    <source>
        <dbReference type="Proteomes" id="UP000826300"/>
    </source>
</evidence>
<sequence length="190" mass="20718">MTQAHPAHRSLRRRLVAAAQHGLILFLYLWVLFGLFVLNEVAFDREHQNHAALQGFALINALALTKAMMLVEHMELSGRLSHLPKIYSILFDAAFCAAAFMIVHVVERVALGLFQGQSFSASMPVFGGGGSIGVLIIALIAFVSLLPFFTFKAVARAFGPDKVRAALLSWPEVGDRATLASSGADRRSRD</sequence>
<evidence type="ECO:0000313" key="2">
    <source>
        <dbReference type="EMBL" id="QYZ69989.1"/>
    </source>
</evidence>
<feature type="transmembrane region" description="Helical" evidence="1">
    <location>
        <begin position="126"/>
        <end position="149"/>
    </location>
</feature>
<keyword evidence="1" id="KW-0472">Membrane</keyword>
<feature type="transmembrane region" description="Helical" evidence="1">
    <location>
        <begin position="21"/>
        <end position="39"/>
    </location>
</feature>
<feature type="transmembrane region" description="Helical" evidence="1">
    <location>
        <begin position="51"/>
        <end position="71"/>
    </location>
</feature>
<dbReference type="AlphaFoldDB" id="A0A8G1EE04"/>
<dbReference type="KEGG" id="nsm:JO391_00130"/>
<organism evidence="2 3">
    <name type="scientific">Neotabrizicola shimadae</name>
    <dbReference type="NCBI Taxonomy" id="2807096"/>
    <lineage>
        <taxon>Bacteria</taxon>
        <taxon>Pseudomonadati</taxon>
        <taxon>Pseudomonadota</taxon>
        <taxon>Alphaproteobacteria</taxon>
        <taxon>Rhodobacterales</taxon>
        <taxon>Paracoccaceae</taxon>
        <taxon>Neotabrizicola</taxon>
    </lineage>
</organism>
<dbReference type="RefSeq" id="WP_220662205.1">
    <property type="nucleotide sequence ID" value="NZ_CP069370.1"/>
</dbReference>
<keyword evidence="3" id="KW-1185">Reference proteome</keyword>
<evidence type="ECO:0000256" key="1">
    <source>
        <dbReference type="SAM" id="Phobius"/>
    </source>
</evidence>
<dbReference type="Proteomes" id="UP000826300">
    <property type="component" value="Chromosome"/>
</dbReference>